<dbReference type="InterPro" id="IPR036390">
    <property type="entry name" value="WH_DNA-bd_sf"/>
</dbReference>
<protein>
    <recommendedName>
        <fullName evidence="3">ArnR1-like winged helix-turn-helix domain-containing protein</fullName>
    </recommendedName>
</protein>
<name>A0A523W5C9_UNCAE</name>
<proteinExistence type="predicted"/>
<dbReference type="Proteomes" id="UP000319130">
    <property type="component" value="Unassembled WGS sequence"/>
</dbReference>
<dbReference type="AlphaFoldDB" id="A0A523W5C9"/>
<dbReference type="EMBL" id="SOIZ01000198">
    <property type="protein sequence ID" value="TET62230.1"/>
    <property type="molecule type" value="Genomic_DNA"/>
</dbReference>
<organism evidence="1 2">
    <name type="scientific">Aerophobetes bacterium</name>
    <dbReference type="NCBI Taxonomy" id="2030807"/>
    <lineage>
        <taxon>Bacteria</taxon>
        <taxon>Candidatus Aerophobota</taxon>
    </lineage>
</organism>
<accession>A0A523W5C9</accession>
<comment type="caution">
    <text evidence="1">The sequence shown here is derived from an EMBL/GenBank/DDBJ whole genome shotgun (WGS) entry which is preliminary data.</text>
</comment>
<dbReference type="InterPro" id="IPR036388">
    <property type="entry name" value="WH-like_DNA-bd_sf"/>
</dbReference>
<evidence type="ECO:0008006" key="3">
    <source>
        <dbReference type="Google" id="ProtNLM"/>
    </source>
</evidence>
<sequence>MTDQEIKKTILKIIDKDKFGYINIVQVSREWGEDEKRVRLLLNGLKKKSLIKSRCLTKKMPSVNNFVLTDKGREYLAKSFKDE</sequence>
<evidence type="ECO:0000313" key="1">
    <source>
        <dbReference type="EMBL" id="TET62230.1"/>
    </source>
</evidence>
<dbReference type="Gene3D" id="1.10.10.10">
    <property type="entry name" value="Winged helix-like DNA-binding domain superfamily/Winged helix DNA-binding domain"/>
    <property type="match status" value="1"/>
</dbReference>
<reference evidence="1 2" key="1">
    <citation type="submission" date="2019-03" db="EMBL/GenBank/DDBJ databases">
        <title>Metabolic potential of uncultured bacteria and archaea associated with petroleum seepage in deep-sea sediments.</title>
        <authorList>
            <person name="Dong X."/>
            <person name="Hubert C."/>
        </authorList>
    </citation>
    <scope>NUCLEOTIDE SEQUENCE [LARGE SCALE GENOMIC DNA]</scope>
    <source>
        <strain evidence="1">E29_bin52</strain>
    </source>
</reference>
<dbReference type="SUPFAM" id="SSF46785">
    <property type="entry name" value="Winged helix' DNA-binding domain"/>
    <property type="match status" value="1"/>
</dbReference>
<gene>
    <name evidence="1" type="ORF">E3J48_04535</name>
</gene>
<evidence type="ECO:0000313" key="2">
    <source>
        <dbReference type="Proteomes" id="UP000319130"/>
    </source>
</evidence>